<accession>A0A4D7CTI9</accession>
<feature type="transmembrane region" description="Helical" evidence="5">
    <location>
        <begin position="182"/>
        <end position="202"/>
    </location>
</feature>
<dbReference type="InterPro" id="IPR050368">
    <property type="entry name" value="ClC-type_chloride_channel"/>
</dbReference>
<sequence>MRSVKMVKRAEIKILGVSLLIGLVVGVLDYFFGSVLLKIGDLRTDYFKSLIGWLPIVGLVIVFAYQRFGKEASKGMALLFDVHQNEKQTIPIVLIPLIMVSTWLTHLFGGSAGREGVAVQIGGTIGNKAYQWLSDEELKPDMQQLFLMMGMAAGFGGLFQTPLAATVFAFEVFRTENIKLKKIIYVLIASLTSDFVTSSLGLEKFNVLIGDGPVWWRSLSSLNVMKWLLMMVCLYVIGKLFAVFLKRFKGLLNRSLPNPYLKMTILSIVLAISIYFIGQGRYSGLGTNLIQDAFYQSVTSYDWLLKMVFTVLTLAIGFQGGEVTPLFSIGASFSFAFASFVGLPILPAVALGYIGVFSSASHTFVTAIFLAYEVFGWQMVPLALIQAVVFYLIKQEISIYPMKASKTQL</sequence>
<dbReference type="SUPFAM" id="SSF81340">
    <property type="entry name" value="Clc chloride channel"/>
    <property type="match status" value="1"/>
</dbReference>
<dbReference type="GO" id="GO:0015108">
    <property type="term" value="F:chloride transmembrane transporter activity"/>
    <property type="evidence" value="ECO:0007669"/>
    <property type="project" value="InterPro"/>
</dbReference>
<name>A0A4D7CTI9_9ENTE</name>
<feature type="transmembrane region" description="Helical" evidence="5">
    <location>
        <begin position="303"/>
        <end position="321"/>
    </location>
</feature>
<feature type="transmembrane region" description="Helical" evidence="5">
    <location>
        <begin position="145"/>
        <end position="170"/>
    </location>
</feature>
<feature type="transmembrane region" description="Helical" evidence="5">
    <location>
        <begin position="260"/>
        <end position="278"/>
    </location>
</feature>
<protein>
    <submittedName>
        <fullName evidence="6">Voltage-gated chloride channel protein</fullName>
    </submittedName>
</protein>
<feature type="transmembrane region" description="Helical" evidence="5">
    <location>
        <begin position="333"/>
        <end position="354"/>
    </location>
</feature>
<dbReference type="OrthoDB" id="9767361at2"/>
<keyword evidence="4 5" id="KW-0472">Membrane</keyword>
<feature type="transmembrane region" description="Helical" evidence="5">
    <location>
        <begin position="89"/>
        <end position="108"/>
    </location>
</feature>
<dbReference type="Pfam" id="PF00654">
    <property type="entry name" value="Voltage_CLC"/>
    <property type="match status" value="1"/>
</dbReference>
<evidence type="ECO:0000313" key="7">
    <source>
        <dbReference type="Proteomes" id="UP000298615"/>
    </source>
</evidence>
<evidence type="ECO:0000256" key="2">
    <source>
        <dbReference type="ARBA" id="ARBA00022692"/>
    </source>
</evidence>
<feature type="transmembrane region" description="Helical" evidence="5">
    <location>
        <begin position="227"/>
        <end position="248"/>
    </location>
</feature>
<gene>
    <name evidence="6" type="ORF">FA707_05805</name>
</gene>
<dbReference type="EMBL" id="CP039712">
    <property type="protein sequence ID" value="QCI86513.1"/>
    <property type="molecule type" value="Genomic_DNA"/>
</dbReference>
<evidence type="ECO:0000256" key="4">
    <source>
        <dbReference type="ARBA" id="ARBA00023136"/>
    </source>
</evidence>
<dbReference type="Proteomes" id="UP000298615">
    <property type="component" value="Chromosome"/>
</dbReference>
<evidence type="ECO:0000256" key="5">
    <source>
        <dbReference type="SAM" id="Phobius"/>
    </source>
</evidence>
<reference evidence="6 7" key="1">
    <citation type="submission" date="2019-04" db="EMBL/GenBank/DDBJ databases">
        <title>Vagococcus sp. nov., isolated from faeces of yaks (Bos grunniens).</title>
        <authorList>
            <person name="Ge Y."/>
        </authorList>
    </citation>
    <scope>NUCLEOTIDE SEQUENCE [LARGE SCALE GENOMIC DNA]</scope>
    <source>
        <strain evidence="6 7">MN-17</strain>
    </source>
</reference>
<dbReference type="Gene3D" id="1.10.3080.10">
    <property type="entry name" value="Clc chloride channel"/>
    <property type="match status" value="1"/>
</dbReference>
<dbReference type="PANTHER" id="PTHR43427">
    <property type="entry name" value="CHLORIDE CHANNEL PROTEIN CLC-E"/>
    <property type="match status" value="1"/>
</dbReference>
<dbReference type="KEGG" id="vao:FA707_05805"/>
<dbReference type="GO" id="GO:0016020">
    <property type="term" value="C:membrane"/>
    <property type="evidence" value="ECO:0007669"/>
    <property type="project" value="UniProtKB-SubCell"/>
</dbReference>
<keyword evidence="7" id="KW-1185">Reference proteome</keyword>
<dbReference type="InterPro" id="IPR001807">
    <property type="entry name" value="ClC"/>
</dbReference>
<feature type="transmembrane region" description="Helical" evidence="5">
    <location>
        <begin position="51"/>
        <end position="68"/>
    </location>
</feature>
<keyword evidence="3 5" id="KW-1133">Transmembrane helix</keyword>
<organism evidence="6 7">
    <name type="scientific">Vagococcus zengguangii</name>
    <dbReference type="NCBI Taxonomy" id="2571750"/>
    <lineage>
        <taxon>Bacteria</taxon>
        <taxon>Bacillati</taxon>
        <taxon>Bacillota</taxon>
        <taxon>Bacilli</taxon>
        <taxon>Lactobacillales</taxon>
        <taxon>Enterococcaceae</taxon>
        <taxon>Vagococcus</taxon>
    </lineage>
</organism>
<dbReference type="PANTHER" id="PTHR43427:SF12">
    <property type="entry name" value="CHLORIDE TRANSPORTER"/>
    <property type="match status" value="1"/>
</dbReference>
<evidence type="ECO:0000313" key="6">
    <source>
        <dbReference type="EMBL" id="QCI86513.1"/>
    </source>
</evidence>
<proteinExistence type="predicted"/>
<dbReference type="InterPro" id="IPR014743">
    <property type="entry name" value="Cl-channel_core"/>
</dbReference>
<evidence type="ECO:0000256" key="1">
    <source>
        <dbReference type="ARBA" id="ARBA00004141"/>
    </source>
</evidence>
<dbReference type="AlphaFoldDB" id="A0A4D7CTI9"/>
<keyword evidence="2 5" id="KW-0812">Transmembrane</keyword>
<comment type="subcellular location">
    <subcellularLocation>
        <location evidence="1">Membrane</location>
        <topology evidence="1">Multi-pass membrane protein</topology>
    </subcellularLocation>
</comment>
<feature type="transmembrane region" description="Helical" evidence="5">
    <location>
        <begin position="374"/>
        <end position="393"/>
    </location>
</feature>
<evidence type="ECO:0000256" key="3">
    <source>
        <dbReference type="ARBA" id="ARBA00022989"/>
    </source>
</evidence>
<feature type="transmembrane region" description="Helical" evidence="5">
    <location>
        <begin position="12"/>
        <end position="31"/>
    </location>
</feature>